<comment type="pathway">
    <text evidence="4">Amino-acid biosynthesis.</text>
</comment>
<evidence type="ECO:0000313" key="6">
    <source>
        <dbReference type="EMBL" id="KWT69487.1"/>
    </source>
</evidence>
<dbReference type="GO" id="GO:0005737">
    <property type="term" value="C:cytoplasm"/>
    <property type="evidence" value="ECO:0007669"/>
    <property type="project" value="TreeGrafter"/>
</dbReference>
<dbReference type="InterPro" id="IPR011060">
    <property type="entry name" value="RibuloseP-bd_barrel"/>
</dbReference>
<sequence length="258" mass="27368">MESPRLQTSSRPGRVARVERGGKQMDIIPVLDVRHGAAVAAVKGDRANYRPLETPLAAGSDPVAVAQGFATLYPFSGLYVADLDGIEGRGGNPQLGRQLHDAVPSMRVWLDEGARPEEAAQRVSEGLVMPVIGSESLRDESDIKALQALPADAYVLSLDFRGETFEGPPELLLNAHVWPNSVIAMTLARVGSGEGPDIARLVAIVTLAGDRRVYAAGGVRDRSDIDTAHRAGASGVLLATALHRESIKADDLREIAGL</sequence>
<dbReference type="InterPro" id="IPR013785">
    <property type="entry name" value="Aldolase_TIM"/>
</dbReference>
<dbReference type="GO" id="GO:0000162">
    <property type="term" value="P:L-tryptophan biosynthetic process"/>
    <property type="evidence" value="ECO:0007669"/>
    <property type="project" value="TreeGrafter"/>
</dbReference>
<dbReference type="PATRIC" id="fig|121290.4.peg.2814"/>
<protein>
    <submittedName>
        <fullName evidence="6">Phosphoribosylformimino-5-aminoimidazole carboxamide ribotide isomerase related protein</fullName>
    </submittedName>
</protein>
<keyword evidence="6" id="KW-0413">Isomerase</keyword>
<dbReference type="InterPro" id="IPR044524">
    <property type="entry name" value="Isoase_HisA-like"/>
</dbReference>
<evidence type="ECO:0000256" key="3">
    <source>
        <dbReference type="ARBA" id="ARBA00023102"/>
    </source>
</evidence>
<keyword evidence="3 5" id="KW-0368">Histidine biosynthesis</keyword>
<proteinExistence type="inferred from homology"/>
<dbReference type="GO" id="GO:0000105">
    <property type="term" value="P:L-histidine biosynthetic process"/>
    <property type="evidence" value="ECO:0007669"/>
    <property type="project" value="UniProtKB-KW"/>
</dbReference>
<gene>
    <name evidence="6" type="ORF">APY04_1570</name>
</gene>
<evidence type="ECO:0000256" key="5">
    <source>
        <dbReference type="RuleBase" id="RU003657"/>
    </source>
</evidence>
<dbReference type="InterPro" id="IPR006062">
    <property type="entry name" value="His_biosynth"/>
</dbReference>
<evidence type="ECO:0000256" key="4">
    <source>
        <dbReference type="ARBA" id="ARBA00029440"/>
    </source>
</evidence>
<dbReference type="STRING" id="121290.APY04_1570"/>
<dbReference type="PANTHER" id="PTHR43090:SF2">
    <property type="entry name" value="1-(5-PHOSPHORIBOSYL)-5-[(5-PHOSPHORIBOSYLAMINO)METHYLIDENEAMINO] IMIDAZOLE-4-CARBOXAMIDE ISOMERASE"/>
    <property type="match status" value="1"/>
</dbReference>
<dbReference type="CDD" id="cd04723">
    <property type="entry name" value="HisA_HisF"/>
    <property type="match status" value="1"/>
</dbReference>
<organism evidence="6 7">
    <name type="scientific">Hyphomicrobium sulfonivorans</name>
    <dbReference type="NCBI Taxonomy" id="121290"/>
    <lineage>
        <taxon>Bacteria</taxon>
        <taxon>Pseudomonadati</taxon>
        <taxon>Pseudomonadota</taxon>
        <taxon>Alphaproteobacteria</taxon>
        <taxon>Hyphomicrobiales</taxon>
        <taxon>Hyphomicrobiaceae</taxon>
        <taxon>Hyphomicrobium</taxon>
    </lineage>
</organism>
<comment type="caution">
    <text evidence="6">The sequence shown here is derived from an EMBL/GenBank/DDBJ whole genome shotgun (WGS) entry which is preliminary data.</text>
</comment>
<dbReference type="EMBL" id="LMTR01000045">
    <property type="protein sequence ID" value="KWT69487.1"/>
    <property type="molecule type" value="Genomic_DNA"/>
</dbReference>
<dbReference type="SUPFAM" id="SSF51366">
    <property type="entry name" value="Ribulose-phoshate binding barrel"/>
    <property type="match status" value="1"/>
</dbReference>
<keyword evidence="7" id="KW-1185">Reference proteome</keyword>
<dbReference type="PANTHER" id="PTHR43090">
    <property type="entry name" value="1-(5-PHOSPHORIBOSYL)-5-[(5-PHOSPHORIBOSYLAMINO)METHYLIDENEAMINO] IMIDAZOLE-4-CARBOXAMIDE ISOMERASE"/>
    <property type="match status" value="1"/>
</dbReference>
<dbReference type="RefSeq" id="WP_245281868.1">
    <property type="nucleotide sequence ID" value="NZ_LMTR01000045.1"/>
</dbReference>
<reference evidence="6 7" key="1">
    <citation type="submission" date="2015-10" db="EMBL/GenBank/DDBJ databases">
        <title>Transcriptomic analysis of a linuron degrading triple-species bacterial consortium.</title>
        <authorList>
            <person name="Albers P."/>
        </authorList>
    </citation>
    <scope>NUCLEOTIDE SEQUENCE [LARGE SCALE GENOMIC DNA]</scope>
    <source>
        <strain evidence="6 7">WDL6</strain>
    </source>
</reference>
<keyword evidence="2 5" id="KW-0028">Amino-acid biosynthesis</keyword>
<dbReference type="GO" id="GO:0003949">
    <property type="term" value="F:1-(5-phosphoribosyl)-5-[(5-phosphoribosylamino)methylideneamino]imidazole-4-carboxamide isomerase activity"/>
    <property type="evidence" value="ECO:0007669"/>
    <property type="project" value="InterPro"/>
</dbReference>
<evidence type="ECO:0000256" key="2">
    <source>
        <dbReference type="ARBA" id="ARBA00022605"/>
    </source>
</evidence>
<dbReference type="Proteomes" id="UP000059074">
    <property type="component" value="Unassembled WGS sequence"/>
</dbReference>
<evidence type="ECO:0000256" key="1">
    <source>
        <dbReference type="ARBA" id="ARBA00009667"/>
    </source>
</evidence>
<evidence type="ECO:0000313" key="7">
    <source>
        <dbReference type="Proteomes" id="UP000059074"/>
    </source>
</evidence>
<comment type="similarity">
    <text evidence="1 5">Belongs to the HisA/HisF family.</text>
</comment>
<name>A0A109BIM4_HYPSL</name>
<dbReference type="AlphaFoldDB" id="A0A109BIM4"/>
<dbReference type="Gene3D" id="3.20.20.70">
    <property type="entry name" value="Aldolase class I"/>
    <property type="match status" value="1"/>
</dbReference>
<accession>A0A109BIM4</accession>
<dbReference type="Pfam" id="PF00977">
    <property type="entry name" value="His_biosynth"/>
    <property type="match status" value="1"/>
</dbReference>